<keyword evidence="9" id="KW-1185">Reference proteome</keyword>
<dbReference type="EMBL" id="JAAWWB010000027">
    <property type="protein sequence ID" value="KAG6749082.1"/>
    <property type="molecule type" value="Genomic_DNA"/>
</dbReference>
<evidence type="ECO:0000256" key="3">
    <source>
        <dbReference type="ARBA" id="ARBA00023125"/>
    </source>
</evidence>
<dbReference type="GO" id="GO:0009960">
    <property type="term" value="P:endosperm development"/>
    <property type="evidence" value="ECO:0007669"/>
    <property type="project" value="InterPro"/>
</dbReference>
<dbReference type="PANTHER" id="PTHR46772:SF2">
    <property type="entry name" value="BHLH DOMAIN-CONTAINING PROTEIN"/>
    <property type="match status" value="1"/>
</dbReference>
<reference evidence="8" key="1">
    <citation type="journal article" date="2020" name="bioRxiv">
        <title>Hybrid origin of Populus tomentosa Carr. identified through genome sequencing and phylogenomic analysis.</title>
        <authorList>
            <person name="An X."/>
            <person name="Gao K."/>
            <person name="Chen Z."/>
            <person name="Li J."/>
            <person name="Yang X."/>
            <person name="Yang X."/>
            <person name="Zhou J."/>
            <person name="Guo T."/>
            <person name="Zhao T."/>
            <person name="Huang S."/>
            <person name="Miao D."/>
            <person name="Khan W.U."/>
            <person name="Rao P."/>
            <person name="Ye M."/>
            <person name="Lei B."/>
            <person name="Liao W."/>
            <person name="Wang J."/>
            <person name="Ji L."/>
            <person name="Li Y."/>
            <person name="Guo B."/>
            <person name="Mustafa N.S."/>
            <person name="Li S."/>
            <person name="Yun Q."/>
            <person name="Keller S.R."/>
            <person name="Mao J."/>
            <person name="Zhang R."/>
            <person name="Strauss S.H."/>
        </authorList>
    </citation>
    <scope>NUCLEOTIDE SEQUENCE</scope>
    <source>
        <strain evidence="8">GM15</strain>
        <tissue evidence="8">Leaf</tissue>
    </source>
</reference>
<dbReference type="InterPro" id="IPR044278">
    <property type="entry name" value="BHLH95-like"/>
</dbReference>
<dbReference type="CDD" id="cd04873">
    <property type="entry name" value="ACT_UUR-ACR-like"/>
    <property type="match status" value="1"/>
</dbReference>
<dbReference type="InterPro" id="IPR045239">
    <property type="entry name" value="bHLH95_bHLH"/>
</dbReference>
<keyword evidence="2" id="KW-0805">Transcription regulation</keyword>
<proteinExistence type="predicted"/>
<sequence>MSTIKTCGETLLAAFTDNSDNYKKLVSKSFYNNSATSSLMDTEIPAVAGVPGQKRSRKGGDARNKKVVNGGGSEESGHEIHIWTERERRKKMRNMFSSLHALLPQLPAKADKSSIVDEAVKYIKTLQQTLQTLQKQKVEKFQGAIIDYEPSVITSLTDTVGSREASFAALGPSKNFPSTSKMSQNSFSVSLSPACFQTWFSPNVVMNMCGDDAQFSLCSTRKPGLLATVLYILEKHNLDVVSAHISSDQYRSIYMIHAHADGASDQYPEAMSDVGDTFKLAAGEMNLWVMS</sequence>
<dbReference type="SMART" id="SM00353">
    <property type="entry name" value="HLH"/>
    <property type="match status" value="1"/>
</dbReference>
<comment type="subcellular location">
    <subcellularLocation>
        <location evidence="1">Nucleus</location>
    </subcellularLocation>
</comment>
<evidence type="ECO:0000259" key="7">
    <source>
        <dbReference type="PROSITE" id="PS50888"/>
    </source>
</evidence>
<evidence type="ECO:0000313" key="8">
    <source>
        <dbReference type="EMBL" id="KAG6749082.1"/>
    </source>
</evidence>
<dbReference type="CDD" id="cd11393">
    <property type="entry name" value="bHLH_AtbHLH_like"/>
    <property type="match status" value="1"/>
</dbReference>
<keyword evidence="3" id="KW-0238">DNA-binding</keyword>
<evidence type="ECO:0000313" key="9">
    <source>
        <dbReference type="Proteomes" id="UP000886885"/>
    </source>
</evidence>
<keyword evidence="5" id="KW-0539">Nucleus</keyword>
<dbReference type="PROSITE" id="PS50888">
    <property type="entry name" value="BHLH"/>
    <property type="match status" value="1"/>
</dbReference>
<evidence type="ECO:0000256" key="1">
    <source>
        <dbReference type="ARBA" id="ARBA00004123"/>
    </source>
</evidence>
<organism evidence="8 9">
    <name type="scientific">Populus tomentosa</name>
    <name type="common">Chinese white poplar</name>
    <dbReference type="NCBI Taxonomy" id="118781"/>
    <lineage>
        <taxon>Eukaryota</taxon>
        <taxon>Viridiplantae</taxon>
        <taxon>Streptophyta</taxon>
        <taxon>Embryophyta</taxon>
        <taxon>Tracheophyta</taxon>
        <taxon>Spermatophyta</taxon>
        <taxon>Magnoliopsida</taxon>
        <taxon>eudicotyledons</taxon>
        <taxon>Gunneridae</taxon>
        <taxon>Pentapetalae</taxon>
        <taxon>rosids</taxon>
        <taxon>fabids</taxon>
        <taxon>Malpighiales</taxon>
        <taxon>Salicaceae</taxon>
        <taxon>Saliceae</taxon>
        <taxon>Populus</taxon>
    </lineage>
</organism>
<keyword evidence="4" id="KW-0804">Transcription</keyword>
<dbReference type="Pfam" id="PF00010">
    <property type="entry name" value="HLH"/>
    <property type="match status" value="1"/>
</dbReference>
<evidence type="ECO:0000256" key="4">
    <source>
        <dbReference type="ARBA" id="ARBA00023163"/>
    </source>
</evidence>
<name>A0A8X7YGA0_POPTO</name>
<accession>A0A8X7YGA0</accession>
<evidence type="ECO:0000256" key="2">
    <source>
        <dbReference type="ARBA" id="ARBA00023015"/>
    </source>
</evidence>
<protein>
    <recommendedName>
        <fullName evidence="7">BHLH domain-containing protein</fullName>
    </recommendedName>
</protein>
<comment type="caution">
    <text evidence="8">The sequence shown here is derived from an EMBL/GenBank/DDBJ whole genome shotgun (WGS) entry which is preliminary data.</text>
</comment>
<feature type="domain" description="BHLH" evidence="7">
    <location>
        <begin position="76"/>
        <end position="126"/>
    </location>
</feature>
<dbReference type="PANTHER" id="PTHR46772">
    <property type="entry name" value="BHLH DOMAIN-CONTAINING PROTEIN"/>
    <property type="match status" value="1"/>
</dbReference>
<evidence type="ECO:0000256" key="5">
    <source>
        <dbReference type="ARBA" id="ARBA00023242"/>
    </source>
</evidence>
<dbReference type="AlphaFoldDB" id="A0A8X7YGA0"/>
<gene>
    <name evidence="8" type="ORF">POTOM_046124</name>
</gene>
<evidence type="ECO:0000256" key="6">
    <source>
        <dbReference type="SAM" id="MobiDB-lite"/>
    </source>
</evidence>
<dbReference type="GO" id="GO:0005634">
    <property type="term" value="C:nucleus"/>
    <property type="evidence" value="ECO:0007669"/>
    <property type="project" value="UniProtKB-SubCell"/>
</dbReference>
<dbReference type="GO" id="GO:0003700">
    <property type="term" value="F:DNA-binding transcription factor activity"/>
    <property type="evidence" value="ECO:0007669"/>
    <property type="project" value="InterPro"/>
</dbReference>
<feature type="region of interest" description="Disordered" evidence="6">
    <location>
        <begin position="50"/>
        <end position="76"/>
    </location>
</feature>
<dbReference type="InterPro" id="IPR011598">
    <property type="entry name" value="bHLH_dom"/>
</dbReference>
<dbReference type="GO" id="GO:0046983">
    <property type="term" value="F:protein dimerization activity"/>
    <property type="evidence" value="ECO:0007669"/>
    <property type="project" value="InterPro"/>
</dbReference>
<dbReference type="OrthoDB" id="690068at2759"/>
<dbReference type="GO" id="GO:0003677">
    <property type="term" value="F:DNA binding"/>
    <property type="evidence" value="ECO:0007669"/>
    <property type="project" value="UniProtKB-KW"/>
</dbReference>
<dbReference type="Proteomes" id="UP000886885">
    <property type="component" value="Chromosome 14A"/>
</dbReference>